<organism evidence="4 5">
    <name type="scientific">Marinoscillum furvescens DSM 4134</name>
    <dbReference type="NCBI Taxonomy" id="1122208"/>
    <lineage>
        <taxon>Bacteria</taxon>
        <taxon>Pseudomonadati</taxon>
        <taxon>Bacteroidota</taxon>
        <taxon>Cytophagia</taxon>
        <taxon>Cytophagales</taxon>
        <taxon>Reichenbachiellaceae</taxon>
        <taxon>Marinoscillum</taxon>
    </lineage>
</organism>
<evidence type="ECO:0000313" key="4">
    <source>
        <dbReference type="EMBL" id="RED97500.1"/>
    </source>
</evidence>
<dbReference type="AlphaFoldDB" id="A0A3D9L3F6"/>
<dbReference type="Proteomes" id="UP000256779">
    <property type="component" value="Unassembled WGS sequence"/>
</dbReference>
<dbReference type="Gene3D" id="3.10.350.10">
    <property type="entry name" value="LysM domain"/>
    <property type="match status" value="3"/>
</dbReference>
<name>A0A3D9L3F6_MARFU</name>
<dbReference type="Gene3D" id="2.40.40.10">
    <property type="entry name" value="RlpA-like domain"/>
    <property type="match status" value="1"/>
</dbReference>
<evidence type="ECO:0000313" key="5">
    <source>
        <dbReference type="Proteomes" id="UP000256779"/>
    </source>
</evidence>
<keyword evidence="5" id="KW-1185">Reference proteome</keyword>
<evidence type="ECO:0000256" key="1">
    <source>
        <dbReference type="SAM" id="MobiDB-lite"/>
    </source>
</evidence>
<feature type="domain" description="LysM" evidence="3">
    <location>
        <begin position="193"/>
        <end position="236"/>
    </location>
</feature>
<dbReference type="GO" id="GO:0008932">
    <property type="term" value="F:lytic endotransglycosylase activity"/>
    <property type="evidence" value="ECO:0007669"/>
    <property type="project" value="TreeGrafter"/>
</dbReference>
<evidence type="ECO:0000259" key="3">
    <source>
        <dbReference type="PROSITE" id="PS51782"/>
    </source>
</evidence>
<dbReference type="PROSITE" id="PS51782">
    <property type="entry name" value="LYSM"/>
    <property type="match status" value="3"/>
</dbReference>
<feature type="signal peptide" evidence="2">
    <location>
        <begin position="1"/>
        <end position="25"/>
    </location>
</feature>
<feature type="chain" id="PRO_5017634208" evidence="2">
    <location>
        <begin position="26"/>
        <end position="358"/>
    </location>
</feature>
<keyword evidence="2" id="KW-0732">Signal</keyword>
<dbReference type="SUPFAM" id="SSF54106">
    <property type="entry name" value="LysM domain"/>
    <property type="match status" value="3"/>
</dbReference>
<feature type="region of interest" description="Disordered" evidence="1">
    <location>
        <begin position="161"/>
        <end position="184"/>
    </location>
</feature>
<dbReference type="EMBL" id="QREG01000012">
    <property type="protein sequence ID" value="RED97500.1"/>
    <property type="molecule type" value="Genomic_DNA"/>
</dbReference>
<dbReference type="Pfam" id="PF01476">
    <property type="entry name" value="LysM"/>
    <property type="match status" value="3"/>
</dbReference>
<protein>
    <submittedName>
        <fullName evidence="4">LysM repeat protein</fullName>
    </submittedName>
</protein>
<comment type="caution">
    <text evidence="4">The sequence shown here is derived from an EMBL/GenBank/DDBJ whole genome shotgun (WGS) entry which is preliminary data.</text>
</comment>
<dbReference type="InterPro" id="IPR036908">
    <property type="entry name" value="RlpA-like_sf"/>
</dbReference>
<dbReference type="InterPro" id="IPR018392">
    <property type="entry name" value="LysM"/>
</dbReference>
<feature type="compositionally biased region" description="Acidic residues" evidence="1">
    <location>
        <begin position="168"/>
        <end position="177"/>
    </location>
</feature>
<dbReference type="PANTHER" id="PTHR33734:SF22">
    <property type="entry name" value="MEMBRANE-BOUND LYTIC MUREIN TRANSGLYCOSYLASE D"/>
    <property type="match status" value="1"/>
</dbReference>
<dbReference type="InterPro" id="IPR036779">
    <property type="entry name" value="LysM_dom_sf"/>
</dbReference>
<reference evidence="4 5" key="1">
    <citation type="submission" date="2018-07" db="EMBL/GenBank/DDBJ databases">
        <title>Genomic Encyclopedia of Type Strains, Phase IV (KMG-IV): sequencing the most valuable type-strain genomes for metagenomic binning, comparative biology and taxonomic classification.</title>
        <authorList>
            <person name="Goeker M."/>
        </authorList>
    </citation>
    <scope>NUCLEOTIDE SEQUENCE [LARGE SCALE GENOMIC DNA]</scope>
    <source>
        <strain evidence="4 5">DSM 4134</strain>
    </source>
</reference>
<dbReference type="PANTHER" id="PTHR33734">
    <property type="entry name" value="LYSM DOMAIN-CONTAINING GPI-ANCHORED PROTEIN 2"/>
    <property type="match status" value="1"/>
</dbReference>
<feature type="domain" description="LysM" evidence="3">
    <location>
        <begin position="114"/>
        <end position="157"/>
    </location>
</feature>
<evidence type="ECO:0000256" key="2">
    <source>
        <dbReference type="SAM" id="SignalP"/>
    </source>
</evidence>
<gene>
    <name evidence="4" type="ORF">C7460_112110</name>
</gene>
<accession>A0A3D9L3F6</accession>
<dbReference type="SMART" id="SM00257">
    <property type="entry name" value="LysM"/>
    <property type="match status" value="3"/>
</dbReference>
<sequence length="358" mass="39964">MKLMGLSYKYLLSILGILMIAQASAHVGDSVRLQKDGKRYFVIHQVEKGETLYSLSKRYGSELQQIASVNSIEDNQIALGQVIRVPVEVSEEEPGVFSEATAEPKPEEVRGKHTSHMVSAGETLFSISQKYGVAVGDLKSWNALTSNELSIGQVLKVVPKNEQPQPTEAEEPAEEVNNESGKTVSGELPAGFTAYYVQSGDLLETIAKRFKVRPDSIVIWNQLDNTYLTIGQKLLIKGKLDEELMRTADKVEQLAYGTRKKVKDQSGFVKVYEEGTARKIEGVAETQKYLALHRQLKVGTLMEVRNLMNNQKIFVRVVGKLPDTGLNENVLIRLTPICFDRLGVIDPKTRVEVSYYEE</sequence>
<feature type="domain" description="LysM" evidence="3">
    <location>
        <begin position="42"/>
        <end position="85"/>
    </location>
</feature>
<proteinExistence type="predicted"/>
<dbReference type="CDD" id="cd00118">
    <property type="entry name" value="LysM"/>
    <property type="match status" value="3"/>
</dbReference>